<dbReference type="InterPro" id="IPR029063">
    <property type="entry name" value="SAM-dependent_MTases_sf"/>
</dbReference>
<keyword evidence="8" id="KW-0540">Nuclease</keyword>
<dbReference type="Pfam" id="PF02384">
    <property type="entry name" value="N6_Mtase"/>
    <property type="match status" value="1"/>
</dbReference>
<gene>
    <name evidence="8" type="ORF">PX52LOC_04564</name>
</gene>
<dbReference type="PANTHER" id="PTHR33841:SF1">
    <property type="entry name" value="DNA METHYLTRANSFERASE A"/>
    <property type="match status" value="1"/>
</dbReference>
<evidence type="ECO:0000256" key="1">
    <source>
        <dbReference type="ARBA" id="ARBA00006594"/>
    </source>
</evidence>
<dbReference type="RefSeq" id="WP_149112161.1">
    <property type="nucleotide sequence ID" value="NZ_CP042425.1"/>
</dbReference>
<keyword evidence="8" id="KW-0255">Endonuclease</keyword>
<evidence type="ECO:0000256" key="2">
    <source>
        <dbReference type="ARBA" id="ARBA00011900"/>
    </source>
</evidence>
<organism evidence="8 9">
    <name type="scientific">Limnoglobus roseus</name>
    <dbReference type="NCBI Taxonomy" id="2598579"/>
    <lineage>
        <taxon>Bacteria</taxon>
        <taxon>Pseudomonadati</taxon>
        <taxon>Planctomycetota</taxon>
        <taxon>Planctomycetia</taxon>
        <taxon>Gemmatales</taxon>
        <taxon>Gemmataceae</taxon>
        <taxon>Limnoglobus</taxon>
    </lineage>
</organism>
<dbReference type="EMBL" id="CP042425">
    <property type="protein sequence ID" value="QEL17568.1"/>
    <property type="molecule type" value="Genomic_DNA"/>
</dbReference>
<dbReference type="GO" id="GO:0004519">
    <property type="term" value="F:endonuclease activity"/>
    <property type="evidence" value="ECO:0007669"/>
    <property type="project" value="UniProtKB-KW"/>
</dbReference>
<dbReference type="EC" id="2.1.1.72" evidence="2"/>
<evidence type="ECO:0000256" key="5">
    <source>
        <dbReference type="ARBA" id="ARBA00022747"/>
    </source>
</evidence>
<dbReference type="InterPro" id="IPR003356">
    <property type="entry name" value="DNA_methylase_A-5"/>
</dbReference>
<dbReference type="GO" id="GO:0003677">
    <property type="term" value="F:DNA binding"/>
    <property type="evidence" value="ECO:0007669"/>
    <property type="project" value="InterPro"/>
</dbReference>
<dbReference type="GO" id="GO:0009307">
    <property type="term" value="P:DNA restriction-modification system"/>
    <property type="evidence" value="ECO:0007669"/>
    <property type="project" value="UniProtKB-KW"/>
</dbReference>
<dbReference type="GO" id="GO:0009007">
    <property type="term" value="F:site-specific DNA-methyltransferase (adenine-specific) activity"/>
    <property type="evidence" value="ECO:0007669"/>
    <property type="project" value="UniProtKB-EC"/>
</dbReference>
<keyword evidence="5" id="KW-0680">Restriction system</keyword>
<evidence type="ECO:0000259" key="7">
    <source>
        <dbReference type="Pfam" id="PF02384"/>
    </source>
</evidence>
<protein>
    <recommendedName>
        <fullName evidence="2">site-specific DNA-methyltransferase (adenine-specific)</fullName>
        <ecNumber evidence="2">2.1.1.72</ecNumber>
    </recommendedName>
</protein>
<dbReference type="PRINTS" id="PR00507">
    <property type="entry name" value="N12N6MTFRASE"/>
</dbReference>
<keyword evidence="3" id="KW-0489">Methyltransferase</keyword>
<dbReference type="KEGG" id="lrs:PX52LOC_04564"/>
<dbReference type="InterPro" id="IPR050953">
    <property type="entry name" value="N4_N6_ade-DNA_methylase"/>
</dbReference>
<name>A0A5C1AKZ2_9BACT</name>
<dbReference type="SUPFAM" id="SSF53335">
    <property type="entry name" value="S-adenosyl-L-methionine-dependent methyltransferases"/>
    <property type="match status" value="1"/>
</dbReference>
<reference evidence="9" key="1">
    <citation type="submission" date="2019-08" db="EMBL/GenBank/DDBJ databases">
        <title>Limnoglobus roseus gen. nov., sp. nov., a novel freshwater planctomycete with a giant genome from the family Gemmataceae.</title>
        <authorList>
            <person name="Kulichevskaya I.S."/>
            <person name="Naumoff D.G."/>
            <person name="Miroshnikov K."/>
            <person name="Ivanova A."/>
            <person name="Philippov D.A."/>
            <person name="Hakobyan A."/>
            <person name="Rijpstra I.C."/>
            <person name="Sinninghe Damste J.S."/>
            <person name="Liesack W."/>
            <person name="Dedysh S.N."/>
        </authorList>
    </citation>
    <scope>NUCLEOTIDE SEQUENCE [LARGE SCALE GENOMIC DNA]</scope>
    <source>
        <strain evidence="9">PX52</strain>
    </source>
</reference>
<comment type="similarity">
    <text evidence="1">Belongs to the N(4)/N(6)-methyltransferase family.</text>
</comment>
<feature type="domain" description="DNA methylase adenine-specific" evidence="7">
    <location>
        <begin position="338"/>
        <end position="561"/>
    </location>
</feature>
<sequence>MRLLGLVDFVGDDDKLIDGLVSVHQPEDSIGLHERAVLHEASAFLYVDYVFFRRYEAADDATLLSSHVAAYVIDNTRHGLDEAAIAEIHHKLWLHGIAPLVYVNWPTRIDILSCAREPDFWDTTGGTGRAAYRPAEQISAPSPTGTNNDAAVSAIKLAARISQKFEQNRRRFSGYRLSEGTFWDDPANRTLARHDFAAHRSLIRAVVEADRAIDGSAKPVRRRLLMLVILIKYLEDRGVFPVELFGRFHAGARSIRDILRDGTAEEVHRLLAYFERKFNGDVFSLGADAEQLTETEFRRFARLVAGNELGGQLHFWELYSFEHIPVEVISRLYQRFVTSRGAVYTPPQLASLLLDRVMPYEQMTGIEKVLDPACGSGVFLVGAFKRLVVHWRGQNDWRRPEVNDLKGILSHSIFGVELETTAVDLTAFSLALAVCDALEPPVIWQALKFDKLRGRNLREGDFFDPNTFAGDGARSWPSAFDVVVGNPPFDSELSEAAVASDAARERNLPSLPDKQTAYLFLEKGLQSLATGGSLCLIQPAGLIYNNNPVEFRRHLMRLRPLRSVLDFVSIRGMYEGADPKTIAWYASGEQDIQAVIHHLTFRRTYSAAEMIAFEIDHYDNHPIPRRSWKRIRMCGGKDFWEAAG</sequence>
<dbReference type="InterPro" id="IPR002052">
    <property type="entry name" value="DNA_methylase_N6_adenine_CS"/>
</dbReference>
<evidence type="ECO:0000313" key="9">
    <source>
        <dbReference type="Proteomes" id="UP000324974"/>
    </source>
</evidence>
<accession>A0A5C1AKZ2</accession>
<evidence type="ECO:0000313" key="8">
    <source>
        <dbReference type="EMBL" id="QEL17568.1"/>
    </source>
</evidence>
<dbReference type="AlphaFoldDB" id="A0A5C1AKZ2"/>
<keyword evidence="4" id="KW-0808">Transferase</keyword>
<dbReference type="Gene3D" id="3.40.50.150">
    <property type="entry name" value="Vaccinia Virus protein VP39"/>
    <property type="match status" value="1"/>
</dbReference>
<proteinExistence type="inferred from homology"/>
<dbReference type="OrthoDB" id="249114at2"/>
<dbReference type="PANTHER" id="PTHR33841">
    <property type="entry name" value="DNA METHYLTRANSFERASE YEEA-RELATED"/>
    <property type="match status" value="1"/>
</dbReference>
<dbReference type="GO" id="GO:0008170">
    <property type="term" value="F:N-methyltransferase activity"/>
    <property type="evidence" value="ECO:0007669"/>
    <property type="project" value="InterPro"/>
</dbReference>
<evidence type="ECO:0000256" key="6">
    <source>
        <dbReference type="ARBA" id="ARBA00047942"/>
    </source>
</evidence>
<dbReference type="GO" id="GO:0032259">
    <property type="term" value="P:methylation"/>
    <property type="evidence" value="ECO:0007669"/>
    <property type="project" value="UniProtKB-KW"/>
</dbReference>
<evidence type="ECO:0000256" key="3">
    <source>
        <dbReference type="ARBA" id="ARBA00022603"/>
    </source>
</evidence>
<dbReference type="Proteomes" id="UP000324974">
    <property type="component" value="Chromosome"/>
</dbReference>
<keyword evidence="9" id="KW-1185">Reference proteome</keyword>
<dbReference type="PROSITE" id="PS00092">
    <property type="entry name" value="N6_MTASE"/>
    <property type="match status" value="1"/>
</dbReference>
<evidence type="ECO:0000256" key="4">
    <source>
        <dbReference type="ARBA" id="ARBA00022679"/>
    </source>
</evidence>
<keyword evidence="8" id="KW-0378">Hydrolase</keyword>
<comment type="catalytic activity">
    <reaction evidence="6">
        <text>a 2'-deoxyadenosine in DNA + S-adenosyl-L-methionine = an N(6)-methyl-2'-deoxyadenosine in DNA + S-adenosyl-L-homocysteine + H(+)</text>
        <dbReference type="Rhea" id="RHEA:15197"/>
        <dbReference type="Rhea" id="RHEA-COMP:12418"/>
        <dbReference type="Rhea" id="RHEA-COMP:12419"/>
        <dbReference type="ChEBI" id="CHEBI:15378"/>
        <dbReference type="ChEBI" id="CHEBI:57856"/>
        <dbReference type="ChEBI" id="CHEBI:59789"/>
        <dbReference type="ChEBI" id="CHEBI:90615"/>
        <dbReference type="ChEBI" id="CHEBI:90616"/>
        <dbReference type="EC" id="2.1.1.72"/>
    </reaction>
</comment>